<dbReference type="GO" id="GO:0005634">
    <property type="term" value="C:nucleus"/>
    <property type="evidence" value="ECO:0007669"/>
    <property type="project" value="UniProtKB-SubCell"/>
</dbReference>
<keyword evidence="7 22" id="KW-0812">Transmembrane</keyword>
<keyword evidence="16" id="KW-0804">Transcription</keyword>
<keyword evidence="6" id="KW-0050">Antiport</keyword>
<dbReference type="InterPro" id="IPR037129">
    <property type="entry name" value="XPA_sf"/>
</dbReference>
<gene>
    <name evidence="24" type="ORF">NMOB1V02_LOCUS1987</name>
</gene>
<sequence>MSRFRIRLSLGSALVFRSTTLLQPGCGHSAFVVRSTPTLFDSEESRERRRCGWKVWQCGFAVGDAALPVKEAKGKEAPDPVNTSATETVGSKVKKKKMMEALPSTSVDRNFITAIRAMSDFLLKPSDLEGLRKTRRRSPFELEPPIVVFWRKDVEERAKNVWGDMKKIDEERLKRSRDYALRKKNLFHLKRMLKEYQSGGAGDGTKQGPTHALEKVRGSKRVVFTAIAINGLNCVFKAVAWLYTGSYSLFSEALHSLADTLNQCILAVGIYQSERKADTIHPYGYTNAKYVASLISGVGIFCLGAGLSFYHGIEGLYHPHSVENMFWAYLVLGGSMIAEGGTLIMAIKSISKGAKEHGVKFIDYVLEARDPTVNVVLLEDAAAVLGVVIAASCMGLTSLTGSHIPDAMGSLFVGSLLGAVAMFIIKTNSNALVGRSISPEKIVEINQVLEEDVMVRAIHDVKGIDMGNDLVRYKAEVDIDGRQLTRRYLNSQDLERFFEEVQQMKTIEELDTFLLKHGENIVDLLGAEIDRIEQKLKARFPELRHVDLEVL</sequence>
<dbReference type="OrthoDB" id="435980at2759"/>
<dbReference type="SUPFAM" id="SSF161111">
    <property type="entry name" value="Cation efflux protein transmembrane domain-like"/>
    <property type="match status" value="1"/>
</dbReference>
<accession>A0A7R9G9H8</accession>
<evidence type="ECO:0000313" key="24">
    <source>
        <dbReference type="EMBL" id="CAD7274134.1"/>
    </source>
</evidence>
<keyword evidence="11 22" id="KW-1133">Transmembrane helix</keyword>
<organism evidence="24">
    <name type="scientific">Notodromas monacha</name>
    <dbReference type="NCBI Taxonomy" id="399045"/>
    <lineage>
        <taxon>Eukaryota</taxon>
        <taxon>Metazoa</taxon>
        <taxon>Ecdysozoa</taxon>
        <taxon>Arthropoda</taxon>
        <taxon>Crustacea</taxon>
        <taxon>Oligostraca</taxon>
        <taxon>Ostracoda</taxon>
        <taxon>Podocopa</taxon>
        <taxon>Podocopida</taxon>
        <taxon>Cypridocopina</taxon>
        <taxon>Cypridoidea</taxon>
        <taxon>Cyprididae</taxon>
        <taxon>Notodromas</taxon>
    </lineage>
</organism>
<evidence type="ECO:0000256" key="6">
    <source>
        <dbReference type="ARBA" id="ARBA00022449"/>
    </source>
</evidence>
<feature type="transmembrane region" description="Helical" evidence="22">
    <location>
        <begin position="325"/>
        <end position="347"/>
    </location>
</feature>
<dbReference type="PANTHER" id="PTHR13414:SF9">
    <property type="entry name" value="PROTON-COUPLED ZINC ANTIPORTER SLC30A9, MITOCHONDRIAL"/>
    <property type="match status" value="1"/>
</dbReference>
<keyword evidence="9" id="KW-0862">Zinc</keyword>
<dbReference type="GO" id="GO:0006882">
    <property type="term" value="P:intracellular zinc ion homeostasis"/>
    <property type="evidence" value="ECO:0007669"/>
    <property type="project" value="TreeGrafter"/>
</dbReference>
<keyword evidence="10" id="KW-0864">Zinc transport</keyword>
<evidence type="ECO:0000256" key="13">
    <source>
        <dbReference type="ARBA" id="ARBA00023065"/>
    </source>
</evidence>
<evidence type="ECO:0000313" key="25">
    <source>
        <dbReference type="Proteomes" id="UP000678499"/>
    </source>
</evidence>
<dbReference type="Proteomes" id="UP000678499">
    <property type="component" value="Unassembled WGS sequence"/>
</dbReference>
<dbReference type="GO" id="GO:0005783">
    <property type="term" value="C:endoplasmic reticulum"/>
    <property type="evidence" value="ECO:0007669"/>
    <property type="project" value="UniProtKB-SubCell"/>
</dbReference>
<dbReference type="SUPFAM" id="SSF46955">
    <property type="entry name" value="Putative DNA-binding domain"/>
    <property type="match status" value="1"/>
</dbReference>
<evidence type="ECO:0000256" key="8">
    <source>
        <dbReference type="ARBA" id="ARBA00022824"/>
    </source>
</evidence>
<protein>
    <recommendedName>
        <fullName evidence="19">Proton-coupled zinc antiporter SLC30A9, mitochondrial</fullName>
    </recommendedName>
    <alternativeName>
        <fullName evidence="18">Solute carrier family 30 member 9</fullName>
    </alternativeName>
    <alternativeName>
        <fullName evidence="20">Zinc transporter 9</fullName>
    </alternativeName>
</protein>
<feature type="transmembrane region" description="Helical" evidence="22">
    <location>
        <begin position="291"/>
        <end position="313"/>
    </location>
</feature>
<evidence type="ECO:0000256" key="16">
    <source>
        <dbReference type="ARBA" id="ARBA00023163"/>
    </source>
</evidence>
<dbReference type="InterPro" id="IPR009061">
    <property type="entry name" value="DNA-bd_dom_put_sf"/>
</dbReference>
<dbReference type="Gene3D" id="1.20.1510.10">
    <property type="entry name" value="Cation efflux protein transmembrane domain"/>
    <property type="match status" value="1"/>
</dbReference>
<feature type="transmembrane region" description="Helical" evidence="22">
    <location>
        <begin position="222"/>
        <end position="243"/>
    </location>
</feature>
<comment type="similarity">
    <text evidence="4">Belongs to the cation diffusion facilitator (CDF) transporter (TC 2.A.4) family. SLC30A subfamily.</text>
</comment>
<dbReference type="CDD" id="cd21078">
    <property type="entry name" value="NTD_ZNT9"/>
    <property type="match status" value="1"/>
</dbReference>
<keyword evidence="13" id="KW-0406">Ion transport</keyword>
<evidence type="ECO:0000256" key="18">
    <source>
        <dbReference type="ARBA" id="ARBA00033405"/>
    </source>
</evidence>
<dbReference type="InterPro" id="IPR002524">
    <property type="entry name" value="Cation_efflux"/>
</dbReference>
<evidence type="ECO:0000256" key="11">
    <source>
        <dbReference type="ARBA" id="ARBA00022989"/>
    </source>
</evidence>
<evidence type="ECO:0000256" key="14">
    <source>
        <dbReference type="ARBA" id="ARBA00023128"/>
    </source>
</evidence>
<keyword evidence="15 22" id="KW-0472">Membrane</keyword>
<keyword evidence="5" id="KW-0813">Transport</keyword>
<dbReference type="NCBIfam" id="TIGR01297">
    <property type="entry name" value="CDF"/>
    <property type="match status" value="1"/>
</dbReference>
<keyword evidence="25" id="KW-1185">Reference proteome</keyword>
<dbReference type="GO" id="GO:0031966">
    <property type="term" value="C:mitochondrial membrane"/>
    <property type="evidence" value="ECO:0007669"/>
    <property type="project" value="UniProtKB-SubCell"/>
</dbReference>
<keyword evidence="14" id="KW-0496">Mitochondrion</keyword>
<dbReference type="Pfam" id="PF01545">
    <property type="entry name" value="Cation_efflux"/>
    <property type="match status" value="1"/>
</dbReference>
<feature type="transmembrane region" description="Helical" evidence="22">
    <location>
        <begin position="407"/>
        <end position="425"/>
    </location>
</feature>
<keyword evidence="8" id="KW-0256">Endoplasmic reticulum</keyword>
<dbReference type="Gene3D" id="3.90.530.10">
    <property type="entry name" value="XPA C-terminal domain"/>
    <property type="match status" value="1"/>
</dbReference>
<evidence type="ECO:0000256" key="12">
    <source>
        <dbReference type="ARBA" id="ARBA00023015"/>
    </source>
</evidence>
<evidence type="ECO:0000256" key="22">
    <source>
        <dbReference type="SAM" id="Phobius"/>
    </source>
</evidence>
<evidence type="ECO:0000256" key="7">
    <source>
        <dbReference type="ARBA" id="ARBA00022692"/>
    </source>
</evidence>
<proteinExistence type="inferred from homology"/>
<evidence type="ECO:0000256" key="5">
    <source>
        <dbReference type="ARBA" id="ARBA00022448"/>
    </source>
</evidence>
<keyword evidence="17" id="KW-0539">Nucleus</keyword>
<dbReference type="EMBL" id="OA882246">
    <property type="protein sequence ID" value="CAD7274134.1"/>
    <property type="molecule type" value="Genomic_DNA"/>
</dbReference>
<name>A0A7R9G9H8_9CRUS</name>
<evidence type="ECO:0000256" key="10">
    <source>
        <dbReference type="ARBA" id="ARBA00022906"/>
    </source>
</evidence>
<dbReference type="GO" id="GO:0008324">
    <property type="term" value="F:monoatomic cation transmembrane transporter activity"/>
    <property type="evidence" value="ECO:0007669"/>
    <property type="project" value="InterPro"/>
</dbReference>
<evidence type="ECO:0000259" key="23">
    <source>
        <dbReference type="Pfam" id="PF01545"/>
    </source>
</evidence>
<evidence type="ECO:0000256" key="15">
    <source>
        <dbReference type="ARBA" id="ARBA00023136"/>
    </source>
</evidence>
<keyword evidence="12" id="KW-0805">Transcription regulation</keyword>
<dbReference type="PANTHER" id="PTHR13414">
    <property type="entry name" value="HUEL-CATION TRANSPORTER"/>
    <property type="match status" value="1"/>
</dbReference>
<comment type="subcellular location">
    <subcellularLocation>
        <location evidence="3">Endoplasmic reticulum</location>
    </subcellularLocation>
    <subcellularLocation>
        <location evidence="2">Mitochondrion membrane</location>
        <topology evidence="2">Multi-pass membrane protein</topology>
    </subcellularLocation>
    <subcellularLocation>
        <location evidence="1">Nucleus</location>
    </subcellularLocation>
</comment>
<dbReference type="InterPro" id="IPR040177">
    <property type="entry name" value="SLC30A9"/>
</dbReference>
<evidence type="ECO:0000256" key="20">
    <source>
        <dbReference type="ARBA" id="ARBA00034922"/>
    </source>
</evidence>
<dbReference type="EMBL" id="CAJPEX010000209">
    <property type="protein sequence ID" value="CAG0914286.1"/>
    <property type="molecule type" value="Genomic_DNA"/>
</dbReference>
<dbReference type="GO" id="GO:0015297">
    <property type="term" value="F:antiporter activity"/>
    <property type="evidence" value="ECO:0007669"/>
    <property type="project" value="UniProtKB-KW"/>
</dbReference>
<reference evidence="24" key="1">
    <citation type="submission" date="2020-11" db="EMBL/GenBank/DDBJ databases">
        <authorList>
            <person name="Tran Van P."/>
        </authorList>
    </citation>
    <scope>NUCLEOTIDE SEQUENCE</scope>
</reference>
<comment type="catalytic activity">
    <reaction evidence="21">
        <text>Zn(2+)(in) + 2 H(+)(out) = Zn(2+)(out) + 2 H(+)(in)</text>
        <dbReference type="Rhea" id="RHEA:72627"/>
        <dbReference type="ChEBI" id="CHEBI:15378"/>
        <dbReference type="ChEBI" id="CHEBI:29105"/>
    </reaction>
</comment>
<dbReference type="InterPro" id="IPR058533">
    <property type="entry name" value="Cation_efflux_TM"/>
</dbReference>
<evidence type="ECO:0000256" key="21">
    <source>
        <dbReference type="ARBA" id="ARBA00048349"/>
    </source>
</evidence>
<dbReference type="InterPro" id="IPR027469">
    <property type="entry name" value="Cation_efflux_TMD_sf"/>
</dbReference>
<dbReference type="AlphaFoldDB" id="A0A7R9G9H8"/>
<evidence type="ECO:0000256" key="1">
    <source>
        <dbReference type="ARBA" id="ARBA00004123"/>
    </source>
</evidence>
<evidence type="ECO:0000256" key="3">
    <source>
        <dbReference type="ARBA" id="ARBA00004240"/>
    </source>
</evidence>
<evidence type="ECO:0000256" key="2">
    <source>
        <dbReference type="ARBA" id="ARBA00004225"/>
    </source>
</evidence>
<evidence type="ECO:0000256" key="4">
    <source>
        <dbReference type="ARBA" id="ARBA00008873"/>
    </source>
</evidence>
<evidence type="ECO:0000256" key="9">
    <source>
        <dbReference type="ARBA" id="ARBA00022833"/>
    </source>
</evidence>
<dbReference type="GO" id="GO:0006829">
    <property type="term" value="P:zinc ion transport"/>
    <property type="evidence" value="ECO:0007669"/>
    <property type="project" value="UniProtKB-KW"/>
</dbReference>
<evidence type="ECO:0000256" key="19">
    <source>
        <dbReference type="ARBA" id="ARBA00034845"/>
    </source>
</evidence>
<evidence type="ECO:0000256" key="17">
    <source>
        <dbReference type="ARBA" id="ARBA00023242"/>
    </source>
</evidence>
<feature type="domain" description="Cation efflux protein transmembrane" evidence="23">
    <location>
        <begin position="223"/>
        <end position="432"/>
    </location>
</feature>